<comment type="similarity">
    <text evidence="2">Belongs to the PTEN phosphatase protein family.</text>
</comment>
<evidence type="ECO:0000256" key="15">
    <source>
        <dbReference type="ARBA" id="ARBA00043762"/>
    </source>
</evidence>
<dbReference type="AlphaFoldDB" id="M7WY89"/>
<comment type="catalytic activity">
    <reaction evidence="14">
        <text>a 1,2-diacyl-sn-glycero-3-phospho-(1D-myo-inositol-3,4,5-trisphosphate) + H2O = a 1,2-diacyl-sn-glycero-3-phospho-(1D-myo-inositol-4,5-bisphosphate) + phosphate</text>
        <dbReference type="Rhea" id="RHEA:25017"/>
        <dbReference type="ChEBI" id="CHEBI:15377"/>
        <dbReference type="ChEBI" id="CHEBI:43474"/>
        <dbReference type="ChEBI" id="CHEBI:57836"/>
        <dbReference type="ChEBI" id="CHEBI:58456"/>
        <dbReference type="EC" id="3.1.3.67"/>
    </reaction>
    <physiologicalReaction direction="left-to-right" evidence="14">
        <dbReference type="Rhea" id="RHEA:25018"/>
    </physiologicalReaction>
</comment>
<dbReference type="InterPro" id="IPR035892">
    <property type="entry name" value="C2_domain_sf"/>
</dbReference>
<dbReference type="EMBL" id="KB638413">
    <property type="protein sequence ID" value="EMS12693.1"/>
    <property type="molecule type" value="Genomic_DNA"/>
</dbReference>
<evidence type="ECO:0000256" key="1">
    <source>
        <dbReference type="ARBA" id="ARBA00004496"/>
    </source>
</evidence>
<evidence type="ECO:0000256" key="10">
    <source>
        <dbReference type="ARBA" id="ARBA00034256"/>
    </source>
</evidence>
<dbReference type="InterPro" id="IPR000387">
    <property type="entry name" value="Tyr_Pase_dom"/>
</dbReference>
<dbReference type="Gene3D" id="2.60.40.1110">
    <property type="match status" value="1"/>
</dbReference>
<feature type="domain" description="Phosphatase tensin-type" evidence="21">
    <location>
        <begin position="35"/>
        <end position="207"/>
    </location>
</feature>
<dbReference type="PROSITE" id="PS00383">
    <property type="entry name" value="TYR_PHOSPHATASE_1"/>
    <property type="match status" value="1"/>
</dbReference>
<evidence type="ECO:0000259" key="20">
    <source>
        <dbReference type="PROSITE" id="PS50056"/>
    </source>
</evidence>
<evidence type="ECO:0000256" key="6">
    <source>
        <dbReference type="ARBA" id="ARBA00022490"/>
    </source>
</evidence>
<dbReference type="GO" id="GO:0046856">
    <property type="term" value="P:phosphatidylinositol dephosphorylation"/>
    <property type="evidence" value="ECO:0007669"/>
    <property type="project" value="TreeGrafter"/>
</dbReference>
<dbReference type="PROSITE" id="PS51182">
    <property type="entry name" value="C2_TENSIN"/>
    <property type="match status" value="1"/>
</dbReference>
<evidence type="ECO:0000256" key="16">
    <source>
        <dbReference type="ARBA" id="ARBA00044309"/>
    </source>
</evidence>
<evidence type="ECO:0000313" key="23">
    <source>
        <dbReference type="EMBL" id="EMS12693.1"/>
    </source>
</evidence>
<dbReference type="InterPro" id="IPR029021">
    <property type="entry name" value="Prot-tyrosine_phosphatase-like"/>
</dbReference>
<evidence type="ECO:0000259" key="21">
    <source>
        <dbReference type="PROSITE" id="PS51181"/>
    </source>
</evidence>
<dbReference type="GO" id="GO:0016314">
    <property type="term" value="F:phosphatidylinositol-3,4,5-trisphosphate 3-phosphatase activity"/>
    <property type="evidence" value="ECO:0007669"/>
    <property type="project" value="UniProtKB-EC"/>
</dbReference>
<proteinExistence type="inferred from homology"/>
<dbReference type="Pfam" id="PF04784">
    <property type="entry name" value="DUF547"/>
    <property type="match status" value="1"/>
</dbReference>
<keyword evidence="9" id="KW-0443">Lipid metabolism</keyword>
<dbReference type="GO" id="GO:0043491">
    <property type="term" value="P:phosphatidylinositol 3-kinase/protein kinase B signal transduction"/>
    <property type="evidence" value="ECO:0007669"/>
    <property type="project" value="TreeGrafter"/>
</dbReference>
<dbReference type="EC" id="3.1.3.67" evidence="3"/>
<dbReference type="PROSITE" id="PS50056">
    <property type="entry name" value="TYR_PHOSPHATASE_2"/>
    <property type="match status" value="1"/>
</dbReference>
<evidence type="ECO:0000256" key="3">
    <source>
        <dbReference type="ARBA" id="ARBA00013015"/>
    </source>
</evidence>
<evidence type="ECO:0000256" key="4">
    <source>
        <dbReference type="ARBA" id="ARBA00013064"/>
    </source>
</evidence>
<dbReference type="InterPro" id="IPR014020">
    <property type="entry name" value="Tensin_C2-dom"/>
</dbReference>
<dbReference type="PROSITE" id="PS51181">
    <property type="entry name" value="PPASE_TENSIN"/>
    <property type="match status" value="1"/>
</dbReference>
<evidence type="ECO:0000313" key="24">
    <source>
        <dbReference type="Proteomes" id="UP000030780"/>
    </source>
</evidence>
<protein>
    <recommendedName>
        <fullName evidence="12">Phosphatidylinositol 3,4,5-trisphosphate 3-phosphatase and dual-specificity protein phosphatase PTEN</fullName>
        <ecNumber evidence="5">3.1.3.16</ecNumber>
        <ecNumber evidence="4">3.1.3.48</ecNumber>
        <ecNumber evidence="3">3.1.3.67</ecNumber>
    </recommendedName>
    <alternativeName>
        <fullName evidence="16">Inositol polyphosphate 3-phosphatase</fullName>
    </alternativeName>
</protein>
<dbReference type="SMART" id="SM01326">
    <property type="entry name" value="PTEN_C2"/>
    <property type="match status" value="1"/>
</dbReference>
<dbReference type="SUPFAM" id="SSF52799">
    <property type="entry name" value="(Phosphotyrosine protein) phosphatases II"/>
    <property type="match status" value="1"/>
</dbReference>
<organism evidence="23 24">
    <name type="scientific">Entamoeba histolytica HM-3:IMSS</name>
    <dbReference type="NCBI Taxonomy" id="885315"/>
    <lineage>
        <taxon>Eukaryota</taxon>
        <taxon>Amoebozoa</taxon>
        <taxon>Evosea</taxon>
        <taxon>Archamoebae</taxon>
        <taxon>Mastigamoebida</taxon>
        <taxon>Entamoebidae</taxon>
        <taxon>Entamoeba</taxon>
    </lineage>
</organism>
<dbReference type="GO" id="GO:0005886">
    <property type="term" value="C:plasma membrane"/>
    <property type="evidence" value="ECO:0007669"/>
    <property type="project" value="TreeGrafter"/>
</dbReference>
<dbReference type="GO" id="GO:0042995">
    <property type="term" value="C:cell projection"/>
    <property type="evidence" value="ECO:0007669"/>
    <property type="project" value="UniProtKB-ARBA"/>
</dbReference>
<dbReference type="Pfam" id="PF22785">
    <property type="entry name" value="Tc-R-P"/>
    <property type="match status" value="1"/>
</dbReference>
<evidence type="ECO:0000256" key="5">
    <source>
        <dbReference type="ARBA" id="ARBA00013081"/>
    </source>
</evidence>
<dbReference type="InterPro" id="IPR006869">
    <property type="entry name" value="DUF547"/>
</dbReference>
<evidence type="ECO:0000256" key="7">
    <source>
        <dbReference type="ARBA" id="ARBA00022801"/>
    </source>
</evidence>
<dbReference type="SUPFAM" id="SSF49562">
    <property type="entry name" value="C2 domain (Calcium/lipid-binding domain, CaLB)"/>
    <property type="match status" value="1"/>
</dbReference>
<comment type="catalytic activity">
    <reaction evidence="11">
        <text>1,2-dioctanoyl-sn-glycero-3-phospho-(1D-myo-inositol-3,4,5-trisphosphate) + H2O = 1,2-dioctanoyl-sn-glycero-3-phospho-(1D-myo-inositol-4,5-bisphosphate) + phosphate</text>
        <dbReference type="Rhea" id="RHEA:43552"/>
        <dbReference type="ChEBI" id="CHEBI:15377"/>
        <dbReference type="ChEBI" id="CHEBI:43474"/>
        <dbReference type="ChEBI" id="CHEBI:83416"/>
        <dbReference type="ChEBI" id="CHEBI:83419"/>
    </reaction>
    <physiologicalReaction direction="left-to-right" evidence="11">
        <dbReference type="Rhea" id="RHEA:43553"/>
    </physiologicalReaction>
</comment>
<comment type="catalytic activity">
    <reaction evidence="17">
        <text>O-phospho-L-seryl-[protein] + H2O = L-seryl-[protein] + phosphate</text>
        <dbReference type="Rhea" id="RHEA:20629"/>
        <dbReference type="Rhea" id="RHEA-COMP:9863"/>
        <dbReference type="Rhea" id="RHEA-COMP:11604"/>
        <dbReference type="ChEBI" id="CHEBI:15377"/>
        <dbReference type="ChEBI" id="CHEBI:29999"/>
        <dbReference type="ChEBI" id="CHEBI:43474"/>
        <dbReference type="ChEBI" id="CHEBI:83421"/>
        <dbReference type="EC" id="3.1.3.16"/>
    </reaction>
    <physiologicalReaction direction="left-to-right" evidence="17">
        <dbReference type="Rhea" id="RHEA:20630"/>
    </physiologicalReaction>
</comment>
<dbReference type="Gene3D" id="3.90.190.10">
    <property type="entry name" value="Protein tyrosine phosphatase superfamily"/>
    <property type="match status" value="1"/>
</dbReference>
<evidence type="ECO:0000256" key="18">
    <source>
        <dbReference type="ARBA" id="ARBA00048832"/>
    </source>
</evidence>
<feature type="domain" description="Tyrosine specific protein phosphatases" evidence="20">
    <location>
        <begin position="124"/>
        <end position="181"/>
    </location>
</feature>
<dbReference type="EC" id="3.1.3.48" evidence="4"/>
<dbReference type="Proteomes" id="UP000030780">
    <property type="component" value="Unassembled WGS sequence"/>
</dbReference>
<evidence type="ECO:0000256" key="12">
    <source>
        <dbReference type="ARBA" id="ARBA00034338"/>
    </source>
</evidence>
<dbReference type="InterPro" id="IPR029023">
    <property type="entry name" value="Tensin_phosphatase"/>
</dbReference>
<dbReference type="PANTHER" id="PTHR12305">
    <property type="entry name" value="PHOSPHATASE WITH HOMOLOGY TO TENSIN"/>
    <property type="match status" value="1"/>
</dbReference>
<evidence type="ECO:0000256" key="9">
    <source>
        <dbReference type="ARBA" id="ARBA00023098"/>
    </source>
</evidence>
<dbReference type="EC" id="3.1.3.16" evidence="5"/>
<dbReference type="GO" id="GO:0048870">
    <property type="term" value="P:cell motility"/>
    <property type="evidence" value="ECO:0007669"/>
    <property type="project" value="TreeGrafter"/>
</dbReference>
<gene>
    <name evidence="23" type="ORF">KM1_203030</name>
</gene>
<comment type="subcellular location">
    <subcellularLocation>
        <location evidence="1">Cytoplasm</location>
    </subcellularLocation>
</comment>
<evidence type="ECO:0000259" key="22">
    <source>
        <dbReference type="PROSITE" id="PS51182"/>
    </source>
</evidence>
<keyword evidence="6" id="KW-0963">Cytoplasm</keyword>
<dbReference type="PANTHER" id="PTHR12305:SF81">
    <property type="entry name" value="PHOSPHATIDYLINOSITOL 3,4,5-TRISPHOSPHATE 3-PHOSPHATASE AND DUAL-SPECIFICITY PROTEIN PHOSPHATASE PTEN"/>
    <property type="match status" value="1"/>
</dbReference>
<dbReference type="GO" id="GO:0051896">
    <property type="term" value="P:regulation of phosphatidylinositol 3-kinase/protein kinase B signal transduction"/>
    <property type="evidence" value="ECO:0007669"/>
    <property type="project" value="TreeGrafter"/>
</dbReference>
<accession>M7WY89</accession>
<feature type="domain" description="C2 tensin-type" evidence="22">
    <location>
        <begin position="212"/>
        <end position="381"/>
    </location>
</feature>
<dbReference type="VEuPathDB" id="AmoebaDB:KM1_203030"/>
<name>M7WY89_ENTHI</name>
<comment type="catalytic activity">
    <reaction evidence="10">
        <text>1,2-dihexadecanoyl-sn-glycero-3-phospho-(1D-myo-inositol-3,4,5-trisphosphate) + H2O = 1,2-dihexadecanoyl-sn-glycero-3-phospho-(1D-myo-inositol-4,5-bisphosphate) + phosphate</text>
        <dbReference type="Rhea" id="RHEA:43560"/>
        <dbReference type="ChEBI" id="CHEBI:15377"/>
        <dbReference type="ChEBI" id="CHEBI:43474"/>
        <dbReference type="ChEBI" id="CHEBI:83420"/>
        <dbReference type="ChEBI" id="CHEBI:83423"/>
    </reaction>
    <physiologicalReaction direction="left-to-right" evidence="10">
        <dbReference type="Rhea" id="RHEA:43561"/>
    </physiologicalReaction>
</comment>
<reference evidence="23 24" key="1">
    <citation type="submission" date="2013-01" db="EMBL/GenBank/DDBJ databases">
        <authorList>
            <person name="Inman J."/>
            <person name="Zafar N."/>
            <person name="Lorenzi H."/>
            <person name="Caler E."/>
        </authorList>
    </citation>
    <scope>NUCLEOTIDE SEQUENCE [LARGE SCALE GENOMIC DNA]</scope>
    <source>
        <strain evidence="23 24">HM-3:IMSS</strain>
    </source>
</reference>
<dbReference type="CDD" id="cd14509">
    <property type="entry name" value="PTP_PTEN"/>
    <property type="match status" value="1"/>
</dbReference>
<dbReference type="OrthoDB" id="18331at2759"/>
<comment type="catalytic activity">
    <reaction evidence="15">
        <text>1D-myo-inositol 1,3,4,5,6-pentakisphosphate + H2O = 1D-myo-inositol 1,4,5,6-tetrakisphosphate + phosphate</text>
        <dbReference type="Rhea" id="RHEA:77143"/>
        <dbReference type="ChEBI" id="CHEBI:15377"/>
        <dbReference type="ChEBI" id="CHEBI:43474"/>
        <dbReference type="ChEBI" id="CHEBI:57627"/>
        <dbReference type="ChEBI" id="CHEBI:57733"/>
    </reaction>
    <physiologicalReaction direction="left-to-right" evidence="15">
        <dbReference type="Rhea" id="RHEA:77144"/>
    </physiologicalReaction>
</comment>
<dbReference type="InterPro" id="IPR051281">
    <property type="entry name" value="Dual-spec_lipid-protein_phosph"/>
</dbReference>
<dbReference type="InterPro" id="IPR016130">
    <property type="entry name" value="Tyr_Pase_AS"/>
</dbReference>
<evidence type="ECO:0000256" key="14">
    <source>
        <dbReference type="ARBA" id="ARBA00043760"/>
    </source>
</evidence>
<comment type="catalytic activity">
    <reaction evidence="19">
        <text>O-phospho-L-tyrosyl-[protein] + H2O = L-tyrosyl-[protein] + phosphate</text>
        <dbReference type="Rhea" id="RHEA:10684"/>
        <dbReference type="Rhea" id="RHEA-COMP:10136"/>
        <dbReference type="Rhea" id="RHEA-COMP:20101"/>
        <dbReference type="ChEBI" id="CHEBI:15377"/>
        <dbReference type="ChEBI" id="CHEBI:43474"/>
        <dbReference type="ChEBI" id="CHEBI:46858"/>
        <dbReference type="ChEBI" id="CHEBI:61978"/>
        <dbReference type="EC" id="3.1.3.48"/>
    </reaction>
    <physiologicalReaction direction="left-to-right" evidence="19">
        <dbReference type="Rhea" id="RHEA:10685"/>
    </physiologicalReaction>
</comment>
<sequence>MKLLKRCFRNKFKKEEELKKIMSSFLREAVSKEKKRYQKFGFDLDLSYITPRIITMGFPSEKFEAAYRNPFPDVMNFLDTFHGGHYKVYNFCSEKPYDGEHKIKGEYCYFPFDDHNAPQFEIISQLCKDVDEFLSRDPQNVIALHCKAGKGRTGLMCACLLVYFRDCLHSYEAVDLYGNARTYDKKGVTIPSQLKYVGYWGSTLLAKLPYGQRKLKLISITMKPIPKINEDLRIKIFLWKTIQCDKALGTVRGGKGRENKNKREADIDLFDKIYEEIKQHKPDVSIRETICAWDWKMREQAGSDKYGEESITFPIENVNLMGDVKVEVYSQKLGQLFTVWFNTWFVKGTTLTLTKLELDKGCRDEKFLAPNFTLTIQFEELETIIKEENVPTSISGINELVTPDMVDLSSIPPRCESVIADLQSHPGDIVFGESWGVVANSVYAPSMYPNYHLAANFNLYEKVLDHLLTPFPSIPLNQISSKKFDKTTRSPLEVSRSLLYAIISLYLRSGFYGRVNDVDIESIYLDKKQKFAIFEAQSTELAVISLLHLKDEEKEPFWLNIYHTMLLHGLIYMKHRPYPDHRTLMEQYKKIVYKIDGLDFTLQEVLCGMLRAPFGKDDSLGSNISYPSTSPKVKFVCKEKDNFICFLISFGMTSSPPIWLYETNEFTEQKRKAINQFIGTQCAALGNSKTIFVPQTMKMFVKDFKNEKNFFKELLKIYNITESGWNLKWQNVERECGIWLDHLNSEGITVTHRDVPYLAQYSMFHLASPKVLMLKIKLAKELDQIRKMKLKQSTIQFTTQRNKEENQTNITVNSHEENQLNLINKTQKPQIYFSSVNDDKIILQCEAGEKISISVGETNQRNMSLKRGFYKISYGTEQEMLVLEPNFRHGPAIDIQLKPIRIQNQIYLLITFNNYCSETNDTIVIFNQKKEVTAIHRISQERVKQFVMNINQCKFNIEYEVRLIQGGKEGWLTRFVDYNSLVYSYSKTLSIDEKTFNEMEIEKFN</sequence>
<comment type="catalytic activity">
    <reaction evidence="13">
        <text>1D-myo-inositol 1,3,4,5-tetrakisphosphate + H2O = 1D-myo-inositol 1,4,5-trisphosphate + phosphate</text>
        <dbReference type="Rhea" id="RHEA:77155"/>
        <dbReference type="ChEBI" id="CHEBI:15377"/>
        <dbReference type="ChEBI" id="CHEBI:43474"/>
        <dbReference type="ChEBI" id="CHEBI:57895"/>
        <dbReference type="ChEBI" id="CHEBI:203600"/>
    </reaction>
    <physiologicalReaction direction="left-to-right" evidence="13">
        <dbReference type="Rhea" id="RHEA:77156"/>
    </physiologicalReaction>
</comment>
<dbReference type="InterPro" id="IPR045101">
    <property type="entry name" value="PTP_PTEN"/>
</dbReference>
<evidence type="ECO:0000256" key="13">
    <source>
        <dbReference type="ARBA" id="ARBA00043734"/>
    </source>
</evidence>
<keyword evidence="7" id="KW-0378">Hydrolase</keyword>
<keyword evidence="8" id="KW-0904">Protein phosphatase</keyword>
<evidence type="ECO:0000256" key="11">
    <source>
        <dbReference type="ARBA" id="ARBA00034268"/>
    </source>
</evidence>
<dbReference type="GO" id="GO:0050793">
    <property type="term" value="P:regulation of developmental process"/>
    <property type="evidence" value="ECO:0007669"/>
    <property type="project" value="UniProtKB-ARBA"/>
</dbReference>
<dbReference type="GO" id="GO:0005829">
    <property type="term" value="C:cytosol"/>
    <property type="evidence" value="ECO:0007669"/>
    <property type="project" value="TreeGrafter"/>
</dbReference>
<evidence type="ECO:0000256" key="19">
    <source>
        <dbReference type="ARBA" id="ARBA00051341"/>
    </source>
</evidence>
<evidence type="ECO:0000256" key="8">
    <source>
        <dbReference type="ARBA" id="ARBA00022912"/>
    </source>
</evidence>
<dbReference type="GO" id="GO:0004725">
    <property type="term" value="F:protein tyrosine phosphatase activity"/>
    <property type="evidence" value="ECO:0007669"/>
    <property type="project" value="UniProtKB-EC"/>
</dbReference>
<comment type="catalytic activity">
    <reaction evidence="18">
        <text>O-phospho-L-threonyl-[protein] + H2O = L-threonyl-[protein] + phosphate</text>
        <dbReference type="Rhea" id="RHEA:47004"/>
        <dbReference type="Rhea" id="RHEA-COMP:11060"/>
        <dbReference type="Rhea" id="RHEA-COMP:11605"/>
        <dbReference type="ChEBI" id="CHEBI:15377"/>
        <dbReference type="ChEBI" id="CHEBI:30013"/>
        <dbReference type="ChEBI" id="CHEBI:43474"/>
        <dbReference type="ChEBI" id="CHEBI:61977"/>
        <dbReference type="EC" id="3.1.3.16"/>
    </reaction>
    <physiologicalReaction direction="left-to-right" evidence="18">
        <dbReference type="Rhea" id="RHEA:47005"/>
    </physiologicalReaction>
</comment>
<dbReference type="GO" id="GO:0005634">
    <property type="term" value="C:nucleus"/>
    <property type="evidence" value="ECO:0007669"/>
    <property type="project" value="TreeGrafter"/>
</dbReference>
<evidence type="ECO:0000256" key="17">
    <source>
        <dbReference type="ARBA" id="ARBA00047986"/>
    </source>
</evidence>
<evidence type="ECO:0000256" key="2">
    <source>
        <dbReference type="ARBA" id="ARBA00007881"/>
    </source>
</evidence>
<dbReference type="Pfam" id="PF10409">
    <property type="entry name" value="PTEN_C2"/>
    <property type="match status" value="1"/>
</dbReference>
<dbReference type="GO" id="GO:0004722">
    <property type="term" value="F:protein serine/threonine phosphatase activity"/>
    <property type="evidence" value="ECO:0007669"/>
    <property type="project" value="UniProtKB-EC"/>
</dbReference>